<dbReference type="OrthoDB" id="4566092at2"/>
<feature type="transmembrane region" description="Helical" evidence="1">
    <location>
        <begin position="109"/>
        <end position="130"/>
    </location>
</feature>
<dbReference type="STRING" id="1123024.GCA_000423625_00494"/>
<sequence>MTALSASPVRIGDGLLRAALRLDAAASGALGASAAVTAPLLTDFLGIPAGVLVGVGIFLVLFAAGLLMVARPTVSPAAVRTVLIVNVSWAAAGVLAVVIGWSALTAPGVAVVLVQAAAVAIFAELQWAGLRRATGSSN</sequence>
<feature type="transmembrane region" description="Helical" evidence="1">
    <location>
        <begin position="47"/>
        <end position="70"/>
    </location>
</feature>
<name>A0A511CV00_9PSEU</name>
<evidence type="ECO:0000313" key="3">
    <source>
        <dbReference type="Proteomes" id="UP000321328"/>
    </source>
</evidence>
<accession>A0A511CV00</accession>
<keyword evidence="1" id="KW-1133">Transmembrane helix</keyword>
<dbReference type="AlphaFoldDB" id="A0A511CV00"/>
<keyword evidence="3" id="KW-1185">Reference proteome</keyword>
<gene>
    <name evidence="2" type="ORF">PA7_02420</name>
</gene>
<dbReference type="EMBL" id="BJVI01000002">
    <property type="protein sequence ID" value="GEL16405.1"/>
    <property type="molecule type" value="Genomic_DNA"/>
</dbReference>
<dbReference type="Proteomes" id="UP000321328">
    <property type="component" value="Unassembled WGS sequence"/>
</dbReference>
<evidence type="ECO:0008006" key="4">
    <source>
        <dbReference type="Google" id="ProtNLM"/>
    </source>
</evidence>
<feature type="transmembrane region" description="Helical" evidence="1">
    <location>
        <begin position="82"/>
        <end position="103"/>
    </location>
</feature>
<organism evidence="2 3">
    <name type="scientific">Pseudonocardia asaccharolytica DSM 44247 = NBRC 16224</name>
    <dbReference type="NCBI Taxonomy" id="1123024"/>
    <lineage>
        <taxon>Bacteria</taxon>
        <taxon>Bacillati</taxon>
        <taxon>Actinomycetota</taxon>
        <taxon>Actinomycetes</taxon>
        <taxon>Pseudonocardiales</taxon>
        <taxon>Pseudonocardiaceae</taxon>
        <taxon>Pseudonocardia</taxon>
    </lineage>
</organism>
<proteinExistence type="predicted"/>
<evidence type="ECO:0000256" key="1">
    <source>
        <dbReference type="SAM" id="Phobius"/>
    </source>
</evidence>
<comment type="caution">
    <text evidence="2">The sequence shown here is derived from an EMBL/GenBank/DDBJ whole genome shotgun (WGS) entry which is preliminary data.</text>
</comment>
<keyword evidence="1" id="KW-0812">Transmembrane</keyword>
<dbReference type="RefSeq" id="WP_037055662.1">
    <property type="nucleotide sequence ID" value="NZ_AUII01000002.1"/>
</dbReference>
<evidence type="ECO:0000313" key="2">
    <source>
        <dbReference type="EMBL" id="GEL16405.1"/>
    </source>
</evidence>
<reference evidence="2 3" key="1">
    <citation type="submission" date="2019-07" db="EMBL/GenBank/DDBJ databases">
        <title>Whole genome shotgun sequence of Pseudonocardia asaccharolytica NBRC 16224.</title>
        <authorList>
            <person name="Hosoyama A."/>
            <person name="Uohara A."/>
            <person name="Ohji S."/>
            <person name="Ichikawa N."/>
        </authorList>
    </citation>
    <scope>NUCLEOTIDE SEQUENCE [LARGE SCALE GENOMIC DNA]</scope>
    <source>
        <strain evidence="2 3">NBRC 16224</strain>
    </source>
</reference>
<keyword evidence="1" id="KW-0472">Membrane</keyword>
<protein>
    <recommendedName>
        <fullName evidence="4">Integral membrane protein</fullName>
    </recommendedName>
</protein>